<dbReference type="Proteomes" id="UP001054902">
    <property type="component" value="Unassembled WGS sequence"/>
</dbReference>
<dbReference type="Gene3D" id="2.130.10.130">
    <property type="entry name" value="Integrin alpha, N-terminal"/>
    <property type="match status" value="3"/>
</dbReference>
<keyword evidence="3" id="KW-0812">Transmembrane</keyword>
<dbReference type="SUPFAM" id="SSF69318">
    <property type="entry name" value="Integrin alpha N-terminal domain"/>
    <property type="match status" value="3"/>
</dbReference>
<comment type="caution">
    <text evidence="5">The sequence shown here is derived from an EMBL/GenBank/DDBJ whole genome shotgun (WGS) entry which is preliminary data.</text>
</comment>
<evidence type="ECO:0000256" key="2">
    <source>
        <dbReference type="SAM" id="MobiDB-lite"/>
    </source>
</evidence>
<evidence type="ECO:0000313" key="6">
    <source>
        <dbReference type="Proteomes" id="UP001054902"/>
    </source>
</evidence>
<dbReference type="InterPro" id="IPR013517">
    <property type="entry name" value="FG-GAP"/>
</dbReference>
<dbReference type="EMBL" id="BLLK01000051">
    <property type="protein sequence ID" value="GFH55691.1"/>
    <property type="molecule type" value="Genomic_DNA"/>
</dbReference>
<dbReference type="SMART" id="SM01411">
    <property type="entry name" value="Ephrin_rec_like"/>
    <property type="match status" value="3"/>
</dbReference>
<dbReference type="PANTHER" id="PTHR44103:SF1">
    <property type="entry name" value="PROPROTEIN CONVERTASE P"/>
    <property type="match status" value="1"/>
</dbReference>
<dbReference type="SUPFAM" id="SSF57184">
    <property type="entry name" value="Growth factor receptor domain"/>
    <property type="match status" value="1"/>
</dbReference>
<dbReference type="InterPro" id="IPR035897">
    <property type="entry name" value="Toll_tir_struct_dom_sf"/>
</dbReference>
<keyword evidence="1 4" id="KW-0732">Signal</keyword>
<feature type="compositionally biased region" description="Low complexity" evidence="2">
    <location>
        <begin position="419"/>
        <end position="445"/>
    </location>
</feature>
<name>A0AAD3D0N9_9STRA</name>
<feature type="transmembrane region" description="Helical" evidence="3">
    <location>
        <begin position="1699"/>
        <end position="1718"/>
    </location>
</feature>
<dbReference type="Pfam" id="PF13517">
    <property type="entry name" value="FG-GAP_3"/>
    <property type="match status" value="3"/>
</dbReference>
<feature type="signal peptide" evidence="4">
    <location>
        <begin position="1"/>
        <end position="21"/>
    </location>
</feature>
<accession>A0AAD3D0N9</accession>
<feature type="transmembrane region" description="Helical" evidence="3">
    <location>
        <begin position="1742"/>
        <end position="1761"/>
    </location>
</feature>
<dbReference type="Gene3D" id="2.10.50.10">
    <property type="entry name" value="Tumor Necrosis Factor Receptor, subunit A, domain 2"/>
    <property type="match status" value="1"/>
</dbReference>
<dbReference type="PANTHER" id="PTHR44103">
    <property type="entry name" value="PROPROTEIN CONVERTASE P"/>
    <property type="match status" value="1"/>
</dbReference>
<dbReference type="InterPro" id="IPR009030">
    <property type="entry name" value="Growth_fac_rcpt_cys_sf"/>
</dbReference>
<feature type="region of interest" description="Disordered" evidence="2">
    <location>
        <begin position="417"/>
        <end position="449"/>
    </location>
</feature>
<feature type="transmembrane region" description="Helical" evidence="3">
    <location>
        <begin position="1891"/>
        <end position="1910"/>
    </location>
</feature>
<feature type="transmembrane region" description="Helical" evidence="3">
    <location>
        <begin position="1922"/>
        <end position="1943"/>
    </location>
</feature>
<evidence type="ECO:0000256" key="1">
    <source>
        <dbReference type="ARBA" id="ARBA00022729"/>
    </source>
</evidence>
<sequence length="2521" mass="282913">MKTHLLVRLVSLVSFIFQIEGAEDHLSTSHPDRKNLEDCSLNEASIGSILVEIEKNSLNPFMGSIWLHELDPNTEDPIWEAQFVDASQDEIHPFEYMQFKKTCLDKSRCYRIKIENDPTNEDDNLHSIWTKIKYNGEVIMNGPIGQSLYSPLFGEGCDCQIPKQLRIETSEYNDKISWELREVDEILWKADDMNLSTQTNFNFTYLICYERCYHYDWKNFHLELYLDETSVGESLSNEFIDNFLLGDACASVSPSRSQSHSTSQLPSMSPSPCYDKKVKGQEWYDSDGEEYNCKWYEKLDEDRCALFGYALENFGLTAEQACCTCGGGTTEVYTSSPSTSVTFDESKPPSPSIECSDLKINGEDWHDSDGKTYDCHFYRTYRNACLKWGHNFENFGFTANGACCVCGGGKSTTHPSIAPTSIPSNLPSNISSQSPSNSPTISTSPTERDRIEVNFIGTDEGLRRFPRISEYERSSAAGVQKMVQYYTDLRSDFFPWIGQIFPKGVSRDCGNHTCHRDGIPRSKRSDITFPLINKDFDISRKFDQKHLQDLMIYPGKDVELVDCTEVACTIVAVGDLNGDEISDLMVVKNGTSLHIFTGHADKYFIMGDGTTIPEYSELNGDEMQLSDIDGRNGLDVISKINGLIYSFLNNGDGTFEKQVMSEKDCHFSLGHMNDDNDIDLILGCPNGEGSTDMEVLMNNGEGTFNKPIRSKIDIDSITRMEAIHLDSNEVFGLCISNESSIYFLWNGGSDEALLTFESQKVMNFAPLHFNRTPLFELADINGDGLVDLVAIDANGESKLLLWEARQKKFDIVDLSATAGNNTVSIALGDLNGDGLVDLVFGKHKGERDQILLNEGDGNFTRILYLPESDEISGKLMLGDFDKDGSTDLLYKIDLGSSDTSRVYFGQGRYHIKYHDNTIPTGFVATGDLNGDGYEDLVIGNIVGSDRIFLNDGSGSFRENSKIRGSEKTITHQVLLADLNDDSHPDIIAGTEHNGVRIYLNSGSITDDNFDSSEIELDYDAIAIGDLSLDLLPDIVYLTKGSLYILKNNGTVDNNKSQFDKAFLQLADLNRDGKLDIIVAKNHAYYLLLSTSSTNTNGPYEVFKEKITDGFIVDIALGDLDNDGNIDAVFAIEAGISKIAYNIGDFTEGDDAGQRHFIELESMIHLAVSPGIKCHAVELADFDLDGNIDIIVGTNLAKPNYVLFNDGKKGLFPVEIPNVLFDVASISIGHLTKNEHPDIIFGNSIGDSRIASLDVCPQGGGKLHLSSWCFGCPDYMGVPENMNGVCRECLPDHVQDSGSSESCSKKSCLLQKRPLGENNCYDCPAGFAYDSSLVRSIEDKTTWNNDRCFLCPVGKYVTSNLKCEDCPMGTFKNEPSDVECTVCNPGEYQPELGKSQCEICPVGGFCNPTQVPSNHSGYIPCPVDQYNNETGSSSEDDCKTCPDGQFAFVVDPSRGADTCVECPYPLSGSDCSICKEGFYMSITGQTTPSEKFKKSPREYCLSCPGHGRGQGNKTFCPENTNITDLQLHDGYWRDSDLTSTVYKCPIDKACTHSNNSTADSYCAQDLKGPLCMACESDDHFFHSDGECIECPKKGMLVLHLFLAMLVAILVAISLWYVMRKSSSLIQTILSLNIRTKLKTLVSFYQVMSSLKIVYGVEIHSDLLKYFEIANVLALEFFKLIKFQKDCFGKSVVGRYVMNSLWPLLAFALILLCIITFKIVTRSVEKLLAAFVQSKKVALGRKKLYILLIQLSVILFYFALPIVSESIFDAKKCIAFETNDKDGTKSSYLASYLEVRCTKEDKIYQLLDEWFWGFFTIWLVIFPLLLISLTMKIGPSIKTQSPSRLALACRFLWQDFDEKSSIGIYWDVLDTMRKILLTGFINFIDRREGSKKILRLIVAAIVSIIFVILLLYTRPYKRVDDLSLSIIANVVLTCTFVMSIILHLCSDENDDTCNLYVISDMTQKKASIIVTCLALGLLILTAIVLAILTKKAPVARLRSSGYPPNLEMVSGCSFHFFMSHKWDGGQDQTHSITRTMQLLMPSLKIWLDVDELRSTDDLEKCIDQTAVIIIFYSYGYFDSKNCRREFYQALLLQKPILVLYDDSSVEIEKFITECKERCENDDNLHDYFKENKERIVLRGEGINPINTQASKVVDNPITTVDGMGDVIRSEVLTRLQILIGLFVQRVEENIDVNTTTTAVLGATSDHSLDIDVFVLNWLKIGQYSAESLKLSYSFLLQHLPFYKKDPHKQSLEDGIELPIDRNTWKQQEKLKASASKYKIEVVIIGCVDSVVKKELEFELKRLYPKLLSDHDSEDENFTFGSSSTFPLSQEELFQREEFDKFLSKDIESSQQVDMLEIVHEDCQEEHSIHGYSSLLSDSFHNKLLDQLDESNGNPQHSFDTLSTFNTPKKGKIRKKGFRKEKQGKENKQVVILYLNANTFASKNIFTRIESLQKAKIPMVLVHERDASKDACEFGTFFEQVPPSLADNLFSEIAVPLYQRPEYREVSLQSILECMLTKVTEKKK</sequence>
<evidence type="ECO:0000256" key="4">
    <source>
        <dbReference type="SAM" id="SignalP"/>
    </source>
</evidence>
<dbReference type="SUPFAM" id="SSF52200">
    <property type="entry name" value="Toll/Interleukin receptor TIR domain"/>
    <property type="match status" value="1"/>
</dbReference>
<dbReference type="InterPro" id="IPR028994">
    <property type="entry name" value="Integrin_alpha_N"/>
</dbReference>
<evidence type="ECO:0008006" key="7">
    <source>
        <dbReference type="Google" id="ProtNLM"/>
    </source>
</evidence>
<feature type="transmembrane region" description="Helical" evidence="3">
    <location>
        <begin position="1964"/>
        <end position="1986"/>
    </location>
</feature>
<feature type="transmembrane region" description="Helical" evidence="3">
    <location>
        <begin position="1638"/>
        <end position="1655"/>
    </location>
</feature>
<proteinExistence type="predicted"/>
<feature type="transmembrane region" description="Helical" evidence="3">
    <location>
        <begin position="1595"/>
        <end position="1617"/>
    </location>
</feature>
<reference evidence="5 6" key="1">
    <citation type="journal article" date="2021" name="Sci. Rep.">
        <title>The genome of the diatom Chaetoceros tenuissimus carries an ancient integrated fragment of an extant virus.</title>
        <authorList>
            <person name="Hongo Y."/>
            <person name="Kimura K."/>
            <person name="Takaki Y."/>
            <person name="Yoshida Y."/>
            <person name="Baba S."/>
            <person name="Kobayashi G."/>
            <person name="Nagasaki K."/>
            <person name="Hano T."/>
            <person name="Tomaru Y."/>
        </authorList>
    </citation>
    <scope>NUCLEOTIDE SEQUENCE [LARGE SCALE GENOMIC DNA]</scope>
    <source>
        <strain evidence="5 6">NIES-3715</strain>
    </source>
</reference>
<protein>
    <recommendedName>
        <fullName evidence="7">Tyrosine-protein kinase ephrin type A/B receptor-like domain-containing protein</fullName>
    </recommendedName>
</protein>
<keyword evidence="3" id="KW-1133">Transmembrane helix</keyword>
<dbReference type="Gene3D" id="3.40.50.10140">
    <property type="entry name" value="Toll/interleukin-1 receptor homology (TIR) domain"/>
    <property type="match status" value="1"/>
</dbReference>
<keyword evidence="3" id="KW-0472">Membrane</keyword>
<evidence type="ECO:0000256" key="3">
    <source>
        <dbReference type="SAM" id="Phobius"/>
    </source>
</evidence>
<organism evidence="5 6">
    <name type="scientific">Chaetoceros tenuissimus</name>
    <dbReference type="NCBI Taxonomy" id="426638"/>
    <lineage>
        <taxon>Eukaryota</taxon>
        <taxon>Sar</taxon>
        <taxon>Stramenopiles</taxon>
        <taxon>Ochrophyta</taxon>
        <taxon>Bacillariophyta</taxon>
        <taxon>Coscinodiscophyceae</taxon>
        <taxon>Chaetocerotophycidae</taxon>
        <taxon>Chaetocerotales</taxon>
        <taxon>Chaetocerotaceae</taxon>
        <taxon>Chaetoceros</taxon>
    </lineage>
</organism>
<gene>
    <name evidence="5" type="ORF">CTEN210_12167</name>
</gene>
<evidence type="ECO:0000313" key="5">
    <source>
        <dbReference type="EMBL" id="GFH55691.1"/>
    </source>
</evidence>
<feature type="transmembrane region" description="Helical" evidence="3">
    <location>
        <begin position="1808"/>
        <end position="1829"/>
    </location>
</feature>
<feature type="chain" id="PRO_5042275436" description="Tyrosine-protein kinase ephrin type A/B receptor-like domain-containing protein" evidence="4">
    <location>
        <begin position="22"/>
        <end position="2521"/>
    </location>
</feature>
<keyword evidence="6" id="KW-1185">Reference proteome</keyword>